<dbReference type="Pfam" id="PF00240">
    <property type="entry name" value="ubiquitin"/>
    <property type="match status" value="1"/>
</dbReference>
<dbReference type="Gene3D" id="3.10.20.90">
    <property type="entry name" value="Phosphatidylinositol 3-kinase Catalytic Subunit, Chain A, domain 1"/>
    <property type="match status" value="1"/>
</dbReference>
<dbReference type="SUPFAM" id="SSF81301">
    <property type="entry name" value="Nucleotidyltransferase"/>
    <property type="match status" value="1"/>
</dbReference>
<dbReference type="PANTHER" id="PTHR11258:SF16">
    <property type="entry name" value="2'-5'-OLIGOADENYLATE SYNTHASE-LIKE PROTEIN"/>
    <property type="match status" value="1"/>
</dbReference>
<dbReference type="FunFam" id="3.10.20.90:FF:000205">
    <property type="entry name" value="2'-5'-oligoadenylate synthase-like protein 2"/>
    <property type="match status" value="1"/>
</dbReference>
<reference evidence="4" key="1">
    <citation type="submission" date="2025-08" db="UniProtKB">
        <authorList>
            <consortium name="Ensembl"/>
        </authorList>
    </citation>
    <scope>IDENTIFICATION</scope>
</reference>
<dbReference type="GO" id="GO:0003725">
    <property type="term" value="F:double-stranded RNA binding"/>
    <property type="evidence" value="ECO:0007669"/>
    <property type="project" value="TreeGrafter"/>
</dbReference>
<proteinExistence type="inferred from homology"/>
<dbReference type="GeneTree" id="ENSGT00510000046406"/>
<dbReference type="SUPFAM" id="SSF54236">
    <property type="entry name" value="Ubiquitin-like"/>
    <property type="match status" value="2"/>
</dbReference>
<dbReference type="CDD" id="cd01811">
    <property type="entry name" value="Ubl1_OASL"/>
    <property type="match status" value="1"/>
</dbReference>
<evidence type="ECO:0000313" key="5">
    <source>
        <dbReference type="Proteomes" id="UP000233160"/>
    </source>
</evidence>
<organism evidence="4 5">
    <name type="scientific">Propithecus coquereli</name>
    <name type="common">Coquerel's sifaka</name>
    <name type="synonym">Propithecus verreauxi coquereli</name>
    <dbReference type="NCBI Taxonomy" id="379532"/>
    <lineage>
        <taxon>Eukaryota</taxon>
        <taxon>Metazoa</taxon>
        <taxon>Chordata</taxon>
        <taxon>Craniata</taxon>
        <taxon>Vertebrata</taxon>
        <taxon>Euteleostomi</taxon>
        <taxon>Mammalia</taxon>
        <taxon>Eutheria</taxon>
        <taxon>Euarchontoglires</taxon>
        <taxon>Primates</taxon>
        <taxon>Strepsirrhini</taxon>
        <taxon>Lemuriformes</taxon>
        <taxon>Indriidae</taxon>
        <taxon>Propithecus</taxon>
    </lineage>
</organism>
<dbReference type="InterPro" id="IPR043519">
    <property type="entry name" value="NT_sf"/>
</dbReference>
<dbReference type="GO" id="GO:0005829">
    <property type="term" value="C:cytosol"/>
    <property type="evidence" value="ECO:0007669"/>
    <property type="project" value="TreeGrafter"/>
</dbReference>
<dbReference type="GO" id="GO:0016020">
    <property type="term" value="C:membrane"/>
    <property type="evidence" value="ECO:0007669"/>
    <property type="project" value="TreeGrafter"/>
</dbReference>
<evidence type="ECO:0000256" key="1">
    <source>
        <dbReference type="ARBA" id="ARBA00009526"/>
    </source>
</evidence>
<evidence type="ECO:0000259" key="3">
    <source>
        <dbReference type="PROSITE" id="PS50053"/>
    </source>
</evidence>
<gene>
    <name evidence="4" type="primary">OASL</name>
</gene>
<sequence length="381" mass="43859">TAVMQELFHTPACRLDSFVTQWLQPCREWKEEVQEVVRTVEQLLRQEHFQGEHGLDQEVRVLKVVKVGSFGNGTVLRSTREVELVVFLGCFRSFQEEAKYHRDVLRLLWKKVWCSQDLLALGLKDPRVAQGVPDALVFTIRTQRTREPITVTILPAYRALGPSVPNSQLPPEVYVSLIEACGDPGNFFPSFSELQKNFVKYRPTKLKSLLRLIKHWYQERARDIEVTVERWGFPDLTLWVNPYESIKTIKEKIQGSAAYSGLQRLSFQEPGSERQLLKSRSCLADYGIFFNSRISRLETVSTEIQVFVKKHDGGSHAYAIELNSVVWALKRQIEYRQGLPTKQQQLQFQGEVLHDSQRLGYYGIQDSDTLVLSVKAQFPAS</sequence>
<dbReference type="AlphaFoldDB" id="A0A2K6GMC5"/>
<dbReference type="GO" id="GO:0016779">
    <property type="term" value="F:nucleotidyltransferase activity"/>
    <property type="evidence" value="ECO:0007669"/>
    <property type="project" value="InterPro"/>
</dbReference>
<evidence type="ECO:0000256" key="2">
    <source>
        <dbReference type="ARBA" id="ARBA00022884"/>
    </source>
</evidence>
<comment type="similarity">
    <text evidence="1">Belongs to the 2-5A synthase family.</text>
</comment>
<dbReference type="InterPro" id="IPR018952">
    <property type="entry name" value="2-5-oligoAdlate_synth_1_dom2/C"/>
</dbReference>
<protein>
    <submittedName>
        <fullName evidence="4">2'-5'-oligoadenylate synthetase like</fullName>
    </submittedName>
</protein>
<dbReference type="PANTHER" id="PTHR11258">
    <property type="entry name" value="2-5 OLIGOADENYLATE SYNTHETASE"/>
    <property type="match status" value="1"/>
</dbReference>
<dbReference type="InterPro" id="IPR029071">
    <property type="entry name" value="Ubiquitin-like_domsf"/>
</dbReference>
<keyword evidence="5" id="KW-1185">Reference proteome</keyword>
<dbReference type="Pfam" id="PF10421">
    <property type="entry name" value="OAS1_C"/>
    <property type="match status" value="1"/>
</dbReference>
<dbReference type="InterPro" id="IPR000626">
    <property type="entry name" value="Ubiquitin-like_dom"/>
</dbReference>
<dbReference type="SMART" id="SM00213">
    <property type="entry name" value="UBQ"/>
    <property type="match status" value="2"/>
</dbReference>
<dbReference type="GO" id="GO:0045071">
    <property type="term" value="P:negative regulation of viral genome replication"/>
    <property type="evidence" value="ECO:0007669"/>
    <property type="project" value="TreeGrafter"/>
</dbReference>
<dbReference type="Gene3D" id="3.30.460.10">
    <property type="entry name" value="Beta Polymerase, domain 2"/>
    <property type="match status" value="1"/>
</dbReference>
<dbReference type="Gene3D" id="1.10.1410.20">
    <property type="entry name" value="2'-5'-oligoadenylate synthetase 1, domain 2"/>
    <property type="match status" value="1"/>
</dbReference>
<dbReference type="InterPro" id="IPR006116">
    <property type="entry name" value="NT_2-5OAS_ClassI-CCAase"/>
</dbReference>
<dbReference type="PROSITE" id="PS50053">
    <property type="entry name" value="UBIQUITIN_2"/>
    <property type="match status" value="1"/>
</dbReference>
<dbReference type="FunFam" id="3.30.460.10:FF:000007">
    <property type="entry name" value="2'-5'-oligoadenylate synthetase 1"/>
    <property type="match status" value="1"/>
</dbReference>
<name>A0A2K6GMC5_PROCO</name>
<dbReference type="PROSITE" id="PS00832">
    <property type="entry name" value="25A_SYNTH_1"/>
    <property type="match status" value="1"/>
</dbReference>
<evidence type="ECO:0000313" key="4">
    <source>
        <dbReference type="Ensembl" id="ENSPCOP00000027393.1"/>
    </source>
</evidence>
<dbReference type="Proteomes" id="UP000233160">
    <property type="component" value="Unassembled WGS sequence"/>
</dbReference>
<keyword evidence="2" id="KW-0694">RNA-binding</keyword>
<dbReference type="GO" id="GO:0051607">
    <property type="term" value="P:defense response to virus"/>
    <property type="evidence" value="ECO:0007669"/>
    <property type="project" value="TreeGrafter"/>
</dbReference>
<dbReference type="CDD" id="cd05400">
    <property type="entry name" value="NT_2-5OAS_ClassI-CCAase"/>
    <property type="match status" value="1"/>
</dbReference>
<accession>A0A2K6GMC5</accession>
<feature type="domain" description="Ubiquitin-like" evidence="3">
    <location>
        <begin position="304"/>
        <end position="375"/>
    </location>
</feature>
<dbReference type="GO" id="GO:0005654">
    <property type="term" value="C:nucleoplasm"/>
    <property type="evidence" value="ECO:0007669"/>
    <property type="project" value="TreeGrafter"/>
</dbReference>
<reference evidence="4" key="2">
    <citation type="submission" date="2025-09" db="UniProtKB">
        <authorList>
            <consortium name="Ensembl"/>
        </authorList>
    </citation>
    <scope>IDENTIFICATION</scope>
</reference>
<dbReference type="PROSITE" id="PS50152">
    <property type="entry name" value="25A_SYNTH_3"/>
    <property type="match status" value="1"/>
</dbReference>
<dbReference type="Ensembl" id="ENSPCOT00000038208.1">
    <property type="protein sequence ID" value="ENSPCOP00000027393.1"/>
    <property type="gene ID" value="ENSPCOG00000026188.1"/>
</dbReference>
<dbReference type="InterPro" id="IPR043518">
    <property type="entry name" value="2-5OAS_N_CS"/>
</dbReference>